<sequence>MWRRARDETCLPAVVGPAHAGEDDIAQHVSTLS</sequence>
<dbReference type="AlphaFoldDB" id="Q0V1T1"/>
<protein>
    <submittedName>
        <fullName evidence="1">Uncharacterized protein</fullName>
    </submittedName>
</protein>
<evidence type="ECO:0000313" key="2">
    <source>
        <dbReference type="Proteomes" id="UP000001055"/>
    </source>
</evidence>
<dbReference type="GeneID" id="5969502"/>
<name>Q0V1T1_PHANO</name>
<proteinExistence type="predicted"/>
<dbReference type="EMBL" id="CH445327">
    <property type="protein sequence ID" value="EAT90245.1"/>
    <property type="molecule type" value="Genomic_DNA"/>
</dbReference>
<accession>Q0V1T1</accession>
<dbReference type="Proteomes" id="UP000001055">
    <property type="component" value="Unassembled WGS sequence"/>
</dbReference>
<organism evidence="1 2">
    <name type="scientific">Phaeosphaeria nodorum (strain SN15 / ATCC MYA-4574 / FGSC 10173)</name>
    <name type="common">Glume blotch fungus</name>
    <name type="synonym">Parastagonospora nodorum</name>
    <dbReference type="NCBI Taxonomy" id="321614"/>
    <lineage>
        <taxon>Eukaryota</taxon>
        <taxon>Fungi</taxon>
        <taxon>Dikarya</taxon>
        <taxon>Ascomycota</taxon>
        <taxon>Pezizomycotina</taxon>
        <taxon>Dothideomycetes</taxon>
        <taxon>Pleosporomycetidae</taxon>
        <taxon>Pleosporales</taxon>
        <taxon>Pleosporineae</taxon>
        <taxon>Phaeosphaeriaceae</taxon>
        <taxon>Parastagonospora</taxon>
    </lineage>
</organism>
<dbReference type="KEGG" id="pno:SNOG_02033"/>
<gene>
    <name evidence="1" type="ORF">SNOG_02033</name>
</gene>
<dbReference type="RefSeq" id="XP_001792652.1">
    <property type="nucleotide sequence ID" value="XM_001792600.1"/>
</dbReference>
<reference evidence="2" key="1">
    <citation type="journal article" date="2007" name="Plant Cell">
        <title>Dothideomycete-plant interactions illuminated by genome sequencing and EST analysis of the wheat pathogen Stagonospora nodorum.</title>
        <authorList>
            <person name="Hane J.K."/>
            <person name="Lowe R.G."/>
            <person name="Solomon P.S."/>
            <person name="Tan K.C."/>
            <person name="Schoch C.L."/>
            <person name="Spatafora J.W."/>
            <person name="Crous P.W."/>
            <person name="Kodira C."/>
            <person name="Birren B.W."/>
            <person name="Galagan J.E."/>
            <person name="Torriani S.F."/>
            <person name="McDonald B.A."/>
            <person name="Oliver R.P."/>
        </authorList>
    </citation>
    <scope>NUCLEOTIDE SEQUENCE [LARGE SCALE GENOMIC DNA]</scope>
    <source>
        <strain evidence="2">SN15 / ATCC MYA-4574 / FGSC 10173</strain>
    </source>
</reference>
<dbReference type="InParanoid" id="Q0V1T1"/>
<evidence type="ECO:0000313" key="1">
    <source>
        <dbReference type="EMBL" id="EAT90245.1"/>
    </source>
</evidence>